<reference evidence="2 3" key="1">
    <citation type="submission" date="2024-06" db="EMBL/GenBank/DDBJ databases">
        <authorList>
            <person name="Kraege A."/>
            <person name="Thomma B."/>
        </authorList>
    </citation>
    <scope>NUCLEOTIDE SEQUENCE [LARGE SCALE GENOMIC DNA]</scope>
</reference>
<protein>
    <submittedName>
        <fullName evidence="2">G5185 protein</fullName>
    </submittedName>
</protein>
<gene>
    <name evidence="2" type="primary">g5185</name>
    <name evidence="2" type="ORF">VP750_LOCUS4431</name>
</gene>
<evidence type="ECO:0000313" key="3">
    <source>
        <dbReference type="Proteomes" id="UP001497392"/>
    </source>
</evidence>
<organism evidence="2 3">
    <name type="scientific">Coccomyxa viridis</name>
    <dbReference type="NCBI Taxonomy" id="1274662"/>
    <lineage>
        <taxon>Eukaryota</taxon>
        <taxon>Viridiplantae</taxon>
        <taxon>Chlorophyta</taxon>
        <taxon>core chlorophytes</taxon>
        <taxon>Trebouxiophyceae</taxon>
        <taxon>Trebouxiophyceae incertae sedis</taxon>
        <taxon>Coccomyxaceae</taxon>
        <taxon>Coccomyxa</taxon>
    </lineage>
</organism>
<evidence type="ECO:0000313" key="2">
    <source>
        <dbReference type="EMBL" id="CAL5222772.1"/>
    </source>
</evidence>
<name>A0ABP1FXA7_9CHLO</name>
<dbReference type="InterPro" id="IPR011048">
    <property type="entry name" value="Haem_d1_sf"/>
</dbReference>
<proteinExistence type="predicted"/>
<dbReference type="InterPro" id="IPR036322">
    <property type="entry name" value="WD40_repeat_dom_sf"/>
</dbReference>
<keyword evidence="3" id="KW-1185">Reference proteome</keyword>
<dbReference type="Gene3D" id="2.130.10.10">
    <property type="entry name" value="YVTN repeat-like/Quinoprotein amine dehydrogenase"/>
    <property type="match status" value="3"/>
</dbReference>
<dbReference type="SMART" id="SM00320">
    <property type="entry name" value="WD40"/>
    <property type="match status" value="10"/>
</dbReference>
<dbReference type="InterPro" id="IPR001680">
    <property type="entry name" value="WD40_rpt"/>
</dbReference>
<accession>A0ABP1FXA7</accession>
<feature type="region of interest" description="Disordered" evidence="1">
    <location>
        <begin position="1"/>
        <end position="38"/>
    </location>
</feature>
<dbReference type="Proteomes" id="UP001497392">
    <property type="component" value="Unassembled WGS sequence"/>
</dbReference>
<dbReference type="PANTHER" id="PTHR45086:SF1">
    <property type="entry name" value="WD REPEAT-CONTAINING PROTEIN PCN"/>
    <property type="match status" value="1"/>
</dbReference>
<sequence length="779" mass="82720">MVKKRKRPEPDTADNEESHQPAAPLSNGTHPGAAPQSEALPAPEAQLGSTTDDLVSLHRARFVPWQPTAVVASATSTDGSLVAVAHESGAIEIWETSSWTCRQVIPGKEDACISCLAWVRDPLDGTEALISGGLDGILTEWDLVTRLPRHLGDSFGGAIWDIAVQPASPSEQGAAQTVALACDDGTLRLFTAEHGTPRLMYHKSMPRLGGRLLSVAWHPNGQAVVTGTAVGTLHAWHIAKSQELMRISIGDGSGKEHCVWKSLVLCDGTMVTGDSGGNVQFWDAQLGTRTAAFQVHAADVLAMAASPAGDAVFAAGIDPQLALYKRVPGNKGKPERWVHSQSKRPHTHDVRALCVVSVPDEDPVLVSGGNDAQLLVHSVPRYTQESPVRVSRCPQAAILRCAGAAQPALLLSAQGLDVHVWQLGAALDRQHQAASLSGWEHTEGYPVDVVQEPLHLAHIRAKGPGHLSAAAISPNGQLIAFSDAAAGSLRLYRLSRAEEAKAASMARLELPGELAGVAALAFVPDSSRLLVATNDARVLVIDPETSQVVSSMSSKARAASVALYGQVDTRTASEQLSLLVSSLVASADGAWAALALHQRVELFSLKSSKHHGSLPVFEDGSTVTAVAFTPDGASVAVANAANEVVLFEVATLQHTRWSGQSAARLPARLLNMPGRVMHISFCPDPSVQSAVMHTSSSLCNIDFGAPPPNEVPKRKLRRMAGGNPEALGRAGQNFRVFTLENPCLLCEYTSSKAVLLVERPWAEVMKAFPPPLYRHRYGT</sequence>
<evidence type="ECO:0000256" key="1">
    <source>
        <dbReference type="SAM" id="MobiDB-lite"/>
    </source>
</evidence>
<dbReference type="SUPFAM" id="SSF50978">
    <property type="entry name" value="WD40 repeat-like"/>
    <property type="match status" value="1"/>
</dbReference>
<comment type="caution">
    <text evidence="2">The sequence shown here is derived from an EMBL/GenBank/DDBJ whole genome shotgun (WGS) entry which is preliminary data.</text>
</comment>
<dbReference type="PANTHER" id="PTHR45086">
    <property type="entry name" value="WD REPEAT-CONTAINING PROTEIN PCN"/>
    <property type="match status" value="1"/>
</dbReference>
<dbReference type="EMBL" id="CAXHTA020000007">
    <property type="protein sequence ID" value="CAL5222772.1"/>
    <property type="molecule type" value="Genomic_DNA"/>
</dbReference>
<dbReference type="InterPro" id="IPR044622">
    <property type="entry name" value="PCN"/>
</dbReference>
<dbReference type="SUPFAM" id="SSF51004">
    <property type="entry name" value="C-terminal (heme d1) domain of cytochrome cd1-nitrite reductase"/>
    <property type="match status" value="1"/>
</dbReference>
<dbReference type="InterPro" id="IPR015943">
    <property type="entry name" value="WD40/YVTN_repeat-like_dom_sf"/>
</dbReference>